<feature type="region of interest" description="Disordered" evidence="1">
    <location>
        <begin position="721"/>
        <end position="750"/>
    </location>
</feature>
<evidence type="ECO:0000313" key="4">
    <source>
        <dbReference type="EMBL" id="KAG0319593.1"/>
    </source>
</evidence>
<accession>A0A9P6RKZ7</accession>
<proteinExistence type="predicted"/>
<dbReference type="GO" id="GO:0005524">
    <property type="term" value="F:ATP binding"/>
    <property type="evidence" value="ECO:0007669"/>
    <property type="project" value="InterPro"/>
</dbReference>
<dbReference type="SMART" id="SM00239">
    <property type="entry name" value="C2"/>
    <property type="match status" value="1"/>
</dbReference>
<feature type="compositionally biased region" description="Low complexity" evidence="1">
    <location>
        <begin position="591"/>
        <end position="603"/>
    </location>
</feature>
<feature type="compositionally biased region" description="Basic and acidic residues" evidence="1">
    <location>
        <begin position="721"/>
        <end position="730"/>
    </location>
</feature>
<organism evidence="4 5">
    <name type="scientific">Dissophora globulifera</name>
    <dbReference type="NCBI Taxonomy" id="979702"/>
    <lineage>
        <taxon>Eukaryota</taxon>
        <taxon>Fungi</taxon>
        <taxon>Fungi incertae sedis</taxon>
        <taxon>Mucoromycota</taxon>
        <taxon>Mortierellomycotina</taxon>
        <taxon>Mortierellomycetes</taxon>
        <taxon>Mortierellales</taxon>
        <taxon>Mortierellaceae</taxon>
        <taxon>Dissophora</taxon>
    </lineage>
</organism>
<feature type="compositionally biased region" description="Polar residues" evidence="1">
    <location>
        <begin position="552"/>
        <end position="574"/>
    </location>
</feature>
<dbReference type="PANTHER" id="PTHR44167:SF30">
    <property type="entry name" value="PHOSPHORYLASE KINASE"/>
    <property type="match status" value="1"/>
</dbReference>
<dbReference type="PROSITE" id="PS50011">
    <property type="entry name" value="PROTEIN_KINASE_DOM"/>
    <property type="match status" value="1"/>
</dbReference>
<dbReference type="GO" id="GO:0044773">
    <property type="term" value="P:mitotic DNA damage checkpoint signaling"/>
    <property type="evidence" value="ECO:0007669"/>
    <property type="project" value="TreeGrafter"/>
</dbReference>
<feature type="region of interest" description="Disordered" evidence="1">
    <location>
        <begin position="1070"/>
        <end position="1098"/>
    </location>
</feature>
<dbReference type="Gene3D" id="2.60.40.150">
    <property type="entry name" value="C2 domain"/>
    <property type="match status" value="1"/>
</dbReference>
<reference evidence="4" key="1">
    <citation type="journal article" date="2020" name="Fungal Divers.">
        <title>Resolving the Mortierellaceae phylogeny through synthesis of multi-gene phylogenetics and phylogenomics.</title>
        <authorList>
            <person name="Vandepol N."/>
            <person name="Liber J."/>
            <person name="Desiro A."/>
            <person name="Na H."/>
            <person name="Kennedy M."/>
            <person name="Barry K."/>
            <person name="Grigoriev I.V."/>
            <person name="Miller A.N."/>
            <person name="O'Donnell K."/>
            <person name="Stajich J.E."/>
            <person name="Bonito G."/>
        </authorList>
    </citation>
    <scope>NUCLEOTIDE SEQUENCE</scope>
    <source>
        <strain evidence="4">REB-010B</strain>
    </source>
</reference>
<comment type="caution">
    <text evidence="4">The sequence shown here is derived from an EMBL/GenBank/DDBJ whole genome shotgun (WGS) entry which is preliminary data.</text>
</comment>
<dbReference type="Pfam" id="PF00168">
    <property type="entry name" value="C2"/>
    <property type="match status" value="1"/>
</dbReference>
<dbReference type="EMBL" id="JAAAIP010000316">
    <property type="protein sequence ID" value="KAG0319593.1"/>
    <property type="molecule type" value="Genomic_DNA"/>
</dbReference>
<feature type="compositionally biased region" description="Basic and acidic residues" evidence="1">
    <location>
        <begin position="238"/>
        <end position="257"/>
    </location>
</feature>
<keyword evidence="5" id="KW-1185">Reference proteome</keyword>
<dbReference type="InterPro" id="IPR000008">
    <property type="entry name" value="C2_dom"/>
</dbReference>
<dbReference type="InterPro" id="IPR035892">
    <property type="entry name" value="C2_domain_sf"/>
</dbReference>
<feature type="region of interest" description="Disordered" evidence="1">
    <location>
        <begin position="467"/>
        <end position="491"/>
    </location>
</feature>
<evidence type="ECO:0000259" key="3">
    <source>
        <dbReference type="PROSITE" id="PS50011"/>
    </source>
</evidence>
<protein>
    <submittedName>
        <fullName evidence="4">Uncharacterized protein</fullName>
    </submittedName>
</protein>
<dbReference type="Gene3D" id="1.10.510.10">
    <property type="entry name" value="Transferase(Phosphotransferase) domain 1"/>
    <property type="match status" value="1"/>
</dbReference>
<dbReference type="Proteomes" id="UP000738325">
    <property type="component" value="Unassembled WGS sequence"/>
</dbReference>
<dbReference type="PANTHER" id="PTHR44167">
    <property type="entry name" value="OVARIAN-SPECIFIC SERINE/THREONINE-PROTEIN KINASE LOK-RELATED"/>
    <property type="match status" value="1"/>
</dbReference>
<feature type="domain" description="Protein kinase" evidence="3">
    <location>
        <begin position="697"/>
        <end position="1031"/>
    </location>
</feature>
<gene>
    <name evidence="4" type="ORF">BGZ99_005004</name>
</gene>
<evidence type="ECO:0000259" key="2">
    <source>
        <dbReference type="PROSITE" id="PS50004"/>
    </source>
</evidence>
<dbReference type="InterPro" id="IPR011009">
    <property type="entry name" value="Kinase-like_dom_sf"/>
</dbReference>
<dbReference type="OrthoDB" id="270970at2759"/>
<dbReference type="GO" id="GO:0005634">
    <property type="term" value="C:nucleus"/>
    <property type="evidence" value="ECO:0007669"/>
    <property type="project" value="TreeGrafter"/>
</dbReference>
<feature type="compositionally biased region" description="Low complexity" evidence="1">
    <location>
        <begin position="731"/>
        <end position="750"/>
    </location>
</feature>
<dbReference type="SUPFAM" id="SSF56112">
    <property type="entry name" value="Protein kinase-like (PK-like)"/>
    <property type="match status" value="1"/>
</dbReference>
<dbReference type="SUPFAM" id="SSF49562">
    <property type="entry name" value="C2 domain (Calcium/lipid-binding domain, CaLB)"/>
    <property type="match status" value="1"/>
</dbReference>
<dbReference type="PROSITE" id="PS50004">
    <property type="entry name" value="C2"/>
    <property type="match status" value="1"/>
</dbReference>
<dbReference type="SMART" id="SM00220">
    <property type="entry name" value="S_TKc"/>
    <property type="match status" value="1"/>
</dbReference>
<feature type="region of interest" description="Disordered" evidence="1">
    <location>
        <begin position="412"/>
        <end position="434"/>
    </location>
</feature>
<feature type="region of interest" description="Disordered" evidence="1">
    <location>
        <begin position="552"/>
        <end position="614"/>
    </location>
</feature>
<evidence type="ECO:0000256" key="1">
    <source>
        <dbReference type="SAM" id="MobiDB-lite"/>
    </source>
</evidence>
<feature type="compositionally biased region" description="Polar residues" evidence="1">
    <location>
        <begin position="472"/>
        <end position="484"/>
    </location>
</feature>
<feature type="compositionally biased region" description="Basic and acidic residues" evidence="1">
    <location>
        <begin position="213"/>
        <end position="222"/>
    </location>
</feature>
<evidence type="ECO:0000313" key="5">
    <source>
        <dbReference type="Proteomes" id="UP000738325"/>
    </source>
</evidence>
<feature type="domain" description="C2" evidence="2">
    <location>
        <begin position="1"/>
        <end position="118"/>
    </location>
</feature>
<name>A0A9P6RKZ7_9FUNG</name>
<sequence>MVQSFPLGVAITAVAARDLAKRKRFGAQDPYLTFQLQGRQKYTIVAVKGGVKPEWNQTIKYSQVRGSQSKDETTLTVHCIHEKSGVKVGSSDGLIGSCEIDLKETLYVSKSGVVDGWFQLQFDNKDAGQVHLRLQLCEPSVEEDMPEDAFLHVDHDSRIVNSDSEKRADQKIAKIAAVVSNPSTDGDKTSSSSTGLPNGGVQRTSTRLGRPRSMADLKERQLTVRFQEPAQRKLGSKSMEEVRDSIEEHTDGDENGRNEIGSPKQTFTLQDRDGNINPLNLLIAPFDPNCLQPTPLILHRALSAHSYYDDLRTQMSTNPRELFPRVNSYQNQVGYPSEGAYMINGQQTFQNFNQMQPPTQTSVQAPIRPPQPTGGPISVHSHLPQQFQPQLHQQLQQPNPAVLPAMSMPMPMPQPQTHHMANHPQPPAPSQQTWPSQTINTVAYQPQTAFDSRQSSRSRMDMAGNKKYMSLPSRTHMSPSQLQQLREADSVQGSMTLPSGTSTAVADVVSHSGGGNIQTSLPSVSALGPAAGYLPDTYSPEHQRTLSNQLHQSMQPGTQSSTQPALGSSASRMQRTLPEHDRPGTSFTFYPTQPSSSQPSAPTIIQGSNGYQPMLFTSPVQQQQQQQPSDSYSRLNKSFSGGEAFNTMQKSSAIPIPGKIPLRAREAIFSQYAPHPVAWEGKDIQDSLPDPHLGRRILSRYALGIGRETFVREGFYAKDRSPFVPDDKSTQQRQFQQQQQPRSTSQRQLQRQFTIDQDGNDRVILKYLKSKRDWEIDCVMMRYLTCQRPEEKLQSQYLDYPQPQQHCQYVNPFVVGLYETFWHPHGADDGSCRYLSVLQWYPETLQGYIEDRTVSGEGLELTLPIARSLIECVEWIHNRKICHLNIKPTNFVRDPYMASLLDIRRGVGWKLVDFESARVTGEEYVGRCTFSYAAPEVLDGHSSSKGTIAKCALDIWSLGLVIYELLTDQPLFRTDAQAKEVFMKNSRAMKPVRYYDSKNIDPEYHLLLDAMLAHDPEKRLSASQLLQMDIFTLPIKSQPVSQDRLLRNNSILSLCDLKATRLCSLKSDEFTSDANRGDKEEIDDVPESGDPGYESSSSHQTMMLEGIGHILDSPFEQIPRLFMLLPPMNRDLDPARPFLPSNLFQNKSLRLVLLCEGLSKYGEDAHVTEHRGYLLHDTSAFVQDVGKLLLHLVAVAATNNPGYETPAKEQPLTLTGTPLDNCQRWYPSLRSYYEILQSALQRKVGPAPSVNEVRSLREPTSKALEQWLVRLVRKQCQTASTENLNRKQSSAALFGSSEGPGGSDELADQLASMVFQERDLPEVTGPGGGEGYGGLYKMPVGNCGDRWICRGCISKQMAIATAAKAKATVTGPTK</sequence>
<dbReference type="GO" id="GO:0004674">
    <property type="term" value="F:protein serine/threonine kinase activity"/>
    <property type="evidence" value="ECO:0007669"/>
    <property type="project" value="TreeGrafter"/>
</dbReference>
<dbReference type="InterPro" id="IPR000719">
    <property type="entry name" value="Prot_kinase_dom"/>
</dbReference>
<dbReference type="Pfam" id="PF00069">
    <property type="entry name" value="Pkinase"/>
    <property type="match status" value="1"/>
</dbReference>
<feature type="region of interest" description="Disordered" evidence="1">
    <location>
        <begin position="177"/>
        <end position="269"/>
    </location>
</feature>